<feature type="chain" id="PRO_5013755133" evidence="4">
    <location>
        <begin position="28"/>
        <end position="513"/>
    </location>
</feature>
<dbReference type="GO" id="GO:0046872">
    <property type="term" value="F:metal ion binding"/>
    <property type="evidence" value="ECO:0007669"/>
    <property type="project" value="UniProtKB-KW"/>
</dbReference>
<dbReference type="PANTHER" id="PTHR43270:SF8">
    <property type="entry name" value="DI- AND TRIPEPTIDASE DUG2-RELATED"/>
    <property type="match status" value="1"/>
</dbReference>
<dbReference type="GO" id="GO:0008233">
    <property type="term" value="F:peptidase activity"/>
    <property type="evidence" value="ECO:0007669"/>
    <property type="project" value="UniProtKB-KW"/>
</dbReference>
<evidence type="ECO:0000256" key="3">
    <source>
        <dbReference type="ARBA" id="ARBA00022801"/>
    </source>
</evidence>
<organism evidence="6">
    <name type="scientific">Chryseobacterium sp. B5</name>
    <dbReference type="NCBI Taxonomy" id="2050562"/>
    <lineage>
        <taxon>Bacteria</taxon>
        <taxon>Pseudomonadati</taxon>
        <taxon>Bacteroidota</taxon>
        <taxon>Flavobacteriia</taxon>
        <taxon>Flavobacteriales</taxon>
        <taxon>Weeksellaceae</taxon>
        <taxon>Chryseobacterium group</taxon>
        <taxon>Chryseobacterium</taxon>
    </lineage>
</organism>
<dbReference type="EMBL" id="PEKC01000014">
    <property type="protein sequence ID" value="PII36613.1"/>
    <property type="molecule type" value="Genomic_DNA"/>
</dbReference>
<dbReference type="Gene3D" id="3.30.70.360">
    <property type="match status" value="1"/>
</dbReference>
<dbReference type="Gene3D" id="3.40.630.10">
    <property type="entry name" value="Zn peptidases"/>
    <property type="match status" value="1"/>
</dbReference>
<dbReference type="InterPro" id="IPR002933">
    <property type="entry name" value="Peptidase_M20"/>
</dbReference>
<evidence type="ECO:0000259" key="5">
    <source>
        <dbReference type="Pfam" id="PF07687"/>
    </source>
</evidence>
<reference evidence="6" key="1">
    <citation type="submission" date="2017-10" db="EMBL/GenBank/DDBJ databases">
        <title>Chryseobacterium sp. B5 is a hydrocarbonoclastic and plant growth promoting bacterium.</title>
        <authorList>
            <person name="Thijs S."/>
            <person name="Gkorezis P."/>
            <person name="Van Hamme J."/>
        </authorList>
    </citation>
    <scope>NUCLEOTIDE SEQUENCE</scope>
    <source>
        <strain evidence="6">B5</strain>
    </source>
</reference>
<keyword evidence="1" id="KW-0645">Protease</keyword>
<dbReference type="PANTHER" id="PTHR43270">
    <property type="entry name" value="BETA-ALA-HIS DIPEPTIDASE"/>
    <property type="match status" value="1"/>
</dbReference>
<feature type="domain" description="Peptidase M20 dimerisation" evidence="5">
    <location>
        <begin position="240"/>
        <end position="392"/>
    </location>
</feature>
<dbReference type="GO" id="GO:0006508">
    <property type="term" value="P:proteolysis"/>
    <property type="evidence" value="ECO:0007669"/>
    <property type="project" value="UniProtKB-KW"/>
</dbReference>
<dbReference type="InterPro" id="IPR011650">
    <property type="entry name" value="Peptidase_M20_dimer"/>
</dbReference>
<keyword evidence="2" id="KW-0479">Metal-binding</keyword>
<dbReference type="SUPFAM" id="SSF53187">
    <property type="entry name" value="Zn-dependent exopeptidases"/>
    <property type="match status" value="1"/>
</dbReference>
<dbReference type="Pfam" id="PF07687">
    <property type="entry name" value="M20_dimer"/>
    <property type="match status" value="1"/>
</dbReference>
<accession>A0A2G7TC38</accession>
<dbReference type="AlphaFoldDB" id="A0A2G7TC38"/>
<proteinExistence type="predicted"/>
<keyword evidence="3" id="KW-0378">Hydrolase</keyword>
<name>A0A2G7TC38_9FLAO</name>
<evidence type="ECO:0000256" key="1">
    <source>
        <dbReference type="ARBA" id="ARBA00022670"/>
    </source>
</evidence>
<comment type="caution">
    <text evidence="6">The sequence shown here is derived from an EMBL/GenBank/DDBJ whole genome shotgun (WGS) entry which is preliminary data.</text>
</comment>
<dbReference type="InterPro" id="IPR051458">
    <property type="entry name" value="Cyt/Met_Dipeptidase"/>
</dbReference>
<keyword evidence="4" id="KW-0732">Signal</keyword>
<gene>
    <name evidence="6" type="ORF">CTI11_05955</name>
</gene>
<evidence type="ECO:0000256" key="4">
    <source>
        <dbReference type="SAM" id="SignalP"/>
    </source>
</evidence>
<evidence type="ECO:0000256" key="2">
    <source>
        <dbReference type="ARBA" id="ARBA00022723"/>
    </source>
</evidence>
<protein>
    <submittedName>
        <fullName evidence="6">Acetylornithine deacetylase</fullName>
    </submittedName>
</protein>
<dbReference type="Pfam" id="PF01546">
    <property type="entry name" value="Peptidase_M20"/>
    <property type="match status" value="1"/>
</dbReference>
<feature type="signal peptide" evidence="4">
    <location>
        <begin position="1"/>
        <end position="27"/>
    </location>
</feature>
<evidence type="ECO:0000313" key="6">
    <source>
        <dbReference type="EMBL" id="PII36613.1"/>
    </source>
</evidence>
<sequence length="513" mass="55486">MAWSFRPRVPALILGLAAAGLLSAAGAAPLADTTRQAARASLHEWVEVLALPNDANVPADIQKNVTWFAKAFERRGFEVRQLANGDKPMLMATLPSAGPGRKTVLFYAHLDGQAVKPEEWQQASPWQATLKQRQPDGRWATLPLEQLYGEQPDPQWRVFARSSSDDKAPIVMLLAALDALKAQGKQPGVDIKVLLDSEEEKGSPTLGRVIGENLAALKSDAMVVLDGPMHASNRPTLVFGNRGIAQATLTVYGASQELHSGHYGNYAANPAQTLARLLASMKGDDGKVLIQGYYDGIEFDAQAREVMQAVPDDEAALRKRLGIAKAETVGRNYQESMQYPSLNVRGLQSAEVGSKARTVVPSVAVAEIDMRTVPETPPERLEKLLRTHIEAQGFHLVDGPPTAEQRASHPKLATLKLGGVSASGSAVRTPLDAPVGQWLRKGMNKAWDSDPVQIRMMGGTVPTGAAVQALKIPFVIVPLVNADNNQHSFDENMRLGNYFDGVHSLVHLLAEPF</sequence>